<proteinExistence type="predicted"/>
<reference evidence="1" key="1">
    <citation type="journal article" date="2014" name="Front. Microbiol.">
        <title>High frequency of phylogenetically diverse reductive dehalogenase-homologous genes in deep subseafloor sedimentary metagenomes.</title>
        <authorList>
            <person name="Kawai M."/>
            <person name="Futagami T."/>
            <person name="Toyoda A."/>
            <person name="Takaki Y."/>
            <person name="Nishi S."/>
            <person name="Hori S."/>
            <person name="Arai W."/>
            <person name="Tsubouchi T."/>
            <person name="Morono Y."/>
            <person name="Uchiyama I."/>
            <person name="Ito T."/>
            <person name="Fujiyama A."/>
            <person name="Inagaki F."/>
            <person name="Takami H."/>
        </authorList>
    </citation>
    <scope>NUCLEOTIDE SEQUENCE</scope>
    <source>
        <strain evidence="1">Expedition CK06-06</strain>
    </source>
</reference>
<protein>
    <recommendedName>
        <fullName evidence="2">HTH cro/C1-type domain-containing protein</fullName>
    </recommendedName>
</protein>
<gene>
    <name evidence="1" type="ORF">S12H4_62469</name>
</gene>
<dbReference type="EMBL" id="BARW01041927">
    <property type="protein sequence ID" value="GAJ19019.1"/>
    <property type="molecule type" value="Genomic_DNA"/>
</dbReference>
<sequence length="63" mass="7566">MEEIKKLIIILKTQNIGLENAAREMHISFQTIWRWIQAKHEPSELALLQLRKFIKKHEDKRTA</sequence>
<name>X1UNE5_9ZZZZ</name>
<dbReference type="AlphaFoldDB" id="X1UNE5"/>
<evidence type="ECO:0008006" key="2">
    <source>
        <dbReference type="Google" id="ProtNLM"/>
    </source>
</evidence>
<organism evidence="1">
    <name type="scientific">marine sediment metagenome</name>
    <dbReference type="NCBI Taxonomy" id="412755"/>
    <lineage>
        <taxon>unclassified sequences</taxon>
        <taxon>metagenomes</taxon>
        <taxon>ecological metagenomes</taxon>
    </lineage>
</organism>
<accession>X1UNE5</accession>
<comment type="caution">
    <text evidence="1">The sequence shown here is derived from an EMBL/GenBank/DDBJ whole genome shotgun (WGS) entry which is preliminary data.</text>
</comment>
<feature type="non-terminal residue" evidence="1">
    <location>
        <position position="63"/>
    </location>
</feature>
<evidence type="ECO:0000313" key="1">
    <source>
        <dbReference type="EMBL" id="GAJ19019.1"/>
    </source>
</evidence>